<evidence type="ECO:0000256" key="1">
    <source>
        <dbReference type="SAM" id="MobiDB-lite"/>
    </source>
</evidence>
<dbReference type="AlphaFoldDB" id="A0A0G4EYJ6"/>
<sequence length="384" mass="43455">MKFVAAPAVGCALLVSASVLVMLSSFSRKWRDWRWDEQQVSLPADLNSALRDYDIFFANEPRWEKHAPESWKTGEEAEYPSGSDPKLPALAEPQHLSTVFSRAWEERVAAHYEELFHFGRSIGFSPYQNVGNMRVQWINHGNELLSLLTGSAHGNDETLTVCETGFNAGHFAAAMLYLDKRVRYVGFELNPLGKLGEYYEEKFPGRIHLVEGDSRKTVVEFFQQHPEIKCDLVHVDGAHTYEIAKADLLHFAMSAETNAVVIVDDCTPYWTTGTIDVRTREVPGDRNRVMDAFFEVSLGCDPNPLIEYEYQTLYRRAYSRAGFVQGHCVGRYARKCGADQIACENTCGPFLTLMKGDKLDGDNEDNVYGKDEEEEPKGKDEQPK</sequence>
<dbReference type="Gene3D" id="3.40.50.150">
    <property type="entry name" value="Vaccinia Virus protein VP39"/>
    <property type="match status" value="1"/>
</dbReference>
<dbReference type="EMBL" id="CDMZ01000004">
    <property type="protein sequence ID" value="CEM04228.1"/>
    <property type="molecule type" value="Genomic_DNA"/>
</dbReference>
<dbReference type="SUPFAM" id="SSF53335">
    <property type="entry name" value="S-adenosyl-L-methionine-dependent methyltransferases"/>
    <property type="match status" value="1"/>
</dbReference>
<organism evidence="2">
    <name type="scientific">Chromera velia CCMP2878</name>
    <dbReference type="NCBI Taxonomy" id="1169474"/>
    <lineage>
        <taxon>Eukaryota</taxon>
        <taxon>Sar</taxon>
        <taxon>Alveolata</taxon>
        <taxon>Colpodellida</taxon>
        <taxon>Chromeraceae</taxon>
        <taxon>Chromera</taxon>
    </lineage>
</organism>
<proteinExistence type="predicted"/>
<dbReference type="Pfam" id="PF13578">
    <property type="entry name" value="Methyltransf_24"/>
    <property type="match status" value="1"/>
</dbReference>
<feature type="region of interest" description="Disordered" evidence="1">
    <location>
        <begin position="357"/>
        <end position="384"/>
    </location>
</feature>
<reference evidence="2" key="1">
    <citation type="submission" date="2014-11" db="EMBL/GenBank/DDBJ databases">
        <authorList>
            <person name="Otto D Thomas"/>
            <person name="Naeem Raeece"/>
        </authorList>
    </citation>
    <scope>NUCLEOTIDE SEQUENCE</scope>
</reference>
<dbReference type="InterPro" id="IPR029063">
    <property type="entry name" value="SAM-dependent_MTases_sf"/>
</dbReference>
<accession>A0A0G4EYJ6</accession>
<name>A0A0G4EYJ6_9ALVE</name>
<evidence type="ECO:0000313" key="2">
    <source>
        <dbReference type="EMBL" id="CEM04228.1"/>
    </source>
</evidence>
<gene>
    <name evidence="2" type="ORF">Cvel_14224</name>
</gene>
<protein>
    <submittedName>
        <fullName evidence="2">Uncharacterized protein</fullName>
    </submittedName>
</protein>
<dbReference type="VEuPathDB" id="CryptoDB:Cvel_14224"/>